<dbReference type="Pfam" id="PF07963">
    <property type="entry name" value="N_methyl"/>
    <property type="match status" value="1"/>
</dbReference>
<dbReference type="PANTHER" id="PTHR30093:SF44">
    <property type="entry name" value="TYPE II SECRETION SYSTEM CORE PROTEIN G"/>
    <property type="match status" value="1"/>
</dbReference>
<dbReference type="EMBL" id="LBSV01000006">
    <property type="protein sequence ID" value="KKQ25701.1"/>
    <property type="molecule type" value="Genomic_DNA"/>
</dbReference>
<organism evidence="7 8">
    <name type="scientific">Candidatus Roizmanbacteria bacterium GW2011_GWC2_37_13</name>
    <dbReference type="NCBI Taxonomy" id="1618486"/>
    <lineage>
        <taxon>Bacteria</taxon>
        <taxon>Candidatus Roizmaniibacteriota</taxon>
    </lineage>
</organism>
<keyword evidence="5 6" id="KW-0472">Membrane</keyword>
<name>A0A0G0JC30_9BACT</name>
<comment type="caution">
    <text evidence="7">The sequence shown here is derived from an EMBL/GenBank/DDBJ whole genome shotgun (WGS) entry which is preliminary data.</text>
</comment>
<comment type="subcellular location">
    <subcellularLocation>
        <location evidence="1">Membrane</location>
        <topology evidence="1">Single-pass membrane protein</topology>
    </subcellularLocation>
</comment>
<gene>
    <name evidence="7" type="ORF">US40_C0006G0018</name>
</gene>
<sequence>MKKAFTLIELLVVIAIIGMLSALFLPNFMGARERARDAQRKSDLKQIQKAMEMYKQDQSPPAFLSEGADNSFPITSGDCWSSGANCTENIYMNKFPGDPSPGKQYYYDVDNSALTYTLCACLENSADPDGDTTCTVCGSCASGKCYNVIQP</sequence>
<accession>A0A0G0JC30</accession>
<feature type="transmembrane region" description="Helical" evidence="6">
    <location>
        <begin position="6"/>
        <end position="26"/>
    </location>
</feature>
<dbReference type="NCBIfam" id="TIGR02532">
    <property type="entry name" value="IV_pilin_GFxxxE"/>
    <property type="match status" value="1"/>
</dbReference>
<dbReference type="InterPro" id="IPR000983">
    <property type="entry name" value="Bac_GSPG_pilin"/>
</dbReference>
<evidence type="ECO:0008006" key="9">
    <source>
        <dbReference type="Google" id="ProtNLM"/>
    </source>
</evidence>
<dbReference type="GO" id="GO:0015627">
    <property type="term" value="C:type II protein secretion system complex"/>
    <property type="evidence" value="ECO:0007669"/>
    <property type="project" value="InterPro"/>
</dbReference>
<dbReference type="Gene3D" id="3.30.700.10">
    <property type="entry name" value="Glycoprotein, Type 4 Pilin"/>
    <property type="match status" value="1"/>
</dbReference>
<dbReference type="AlphaFoldDB" id="A0A0G0JC30"/>
<dbReference type="InterPro" id="IPR012902">
    <property type="entry name" value="N_methyl_site"/>
</dbReference>
<evidence type="ECO:0000256" key="6">
    <source>
        <dbReference type="SAM" id="Phobius"/>
    </source>
</evidence>
<evidence type="ECO:0000256" key="5">
    <source>
        <dbReference type="ARBA" id="ARBA00023136"/>
    </source>
</evidence>
<keyword evidence="4 6" id="KW-1133">Transmembrane helix</keyword>
<evidence type="ECO:0000256" key="3">
    <source>
        <dbReference type="ARBA" id="ARBA00022692"/>
    </source>
</evidence>
<dbReference type="SUPFAM" id="SSF54523">
    <property type="entry name" value="Pili subunits"/>
    <property type="match status" value="1"/>
</dbReference>
<protein>
    <recommendedName>
        <fullName evidence="9">Type II secretion system protein GspG C-terminal domain-containing protein</fullName>
    </recommendedName>
</protein>
<dbReference type="PRINTS" id="PR00813">
    <property type="entry name" value="BCTERIALGSPG"/>
</dbReference>
<dbReference type="Proteomes" id="UP000034917">
    <property type="component" value="Unassembled WGS sequence"/>
</dbReference>
<dbReference type="InterPro" id="IPR045584">
    <property type="entry name" value="Pilin-like"/>
</dbReference>
<evidence type="ECO:0000256" key="4">
    <source>
        <dbReference type="ARBA" id="ARBA00022989"/>
    </source>
</evidence>
<evidence type="ECO:0000256" key="2">
    <source>
        <dbReference type="ARBA" id="ARBA00022481"/>
    </source>
</evidence>
<proteinExistence type="predicted"/>
<evidence type="ECO:0000256" key="1">
    <source>
        <dbReference type="ARBA" id="ARBA00004167"/>
    </source>
</evidence>
<dbReference type="GO" id="GO:0016020">
    <property type="term" value="C:membrane"/>
    <property type="evidence" value="ECO:0007669"/>
    <property type="project" value="UniProtKB-SubCell"/>
</dbReference>
<dbReference type="PANTHER" id="PTHR30093">
    <property type="entry name" value="GENERAL SECRETION PATHWAY PROTEIN G"/>
    <property type="match status" value="1"/>
</dbReference>
<evidence type="ECO:0000313" key="8">
    <source>
        <dbReference type="Proteomes" id="UP000034917"/>
    </source>
</evidence>
<keyword evidence="2" id="KW-0488">Methylation</keyword>
<keyword evidence="3 6" id="KW-0812">Transmembrane</keyword>
<dbReference type="GO" id="GO:0015628">
    <property type="term" value="P:protein secretion by the type II secretion system"/>
    <property type="evidence" value="ECO:0007669"/>
    <property type="project" value="InterPro"/>
</dbReference>
<evidence type="ECO:0000313" key="7">
    <source>
        <dbReference type="EMBL" id="KKQ25701.1"/>
    </source>
</evidence>
<reference evidence="7 8" key="1">
    <citation type="journal article" date="2015" name="Nature">
        <title>rRNA introns, odd ribosomes, and small enigmatic genomes across a large radiation of phyla.</title>
        <authorList>
            <person name="Brown C.T."/>
            <person name="Hug L.A."/>
            <person name="Thomas B.C."/>
            <person name="Sharon I."/>
            <person name="Castelle C.J."/>
            <person name="Singh A."/>
            <person name="Wilkins M.J."/>
            <person name="Williams K.H."/>
            <person name="Banfield J.F."/>
        </authorList>
    </citation>
    <scope>NUCLEOTIDE SEQUENCE [LARGE SCALE GENOMIC DNA]</scope>
</reference>